<gene>
    <name evidence="1" type="ORF">BN1180_03182</name>
</gene>
<proteinExistence type="predicted"/>
<evidence type="ECO:0000313" key="2">
    <source>
        <dbReference type="Proteomes" id="UP000182110"/>
    </source>
</evidence>
<accession>A0AAN2TT68</accession>
<keyword evidence="2" id="KW-1185">Reference proteome</keyword>
<organism evidence="1 2">
    <name type="scientific">Peribacillus simplex</name>
    <dbReference type="NCBI Taxonomy" id="1478"/>
    <lineage>
        <taxon>Bacteria</taxon>
        <taxon>Bacillati</taxon>
        <taxon>Bacillota</taxon>
        <taxon>Bacilli</taxon>
        <taxon>Bacillales</taxon>
        <taxon>Bacillaceae</taxon>
        <taxon>Peribacillus</taxon>
    </lineage>
</organism>
<comment type="caution">
    <text evidence="1">The sequence shown here is derived from an EMBL/GenBank/DDBJ whole genome shotgun (WGS) entry which is preliminary data.</text>
</comment>
<reference evidence="1 2" key="1">
    <citation type="journal article" date="2014" name="Genome Announc.">
        <title>Genome Sequence of Bacillus simplex Strain P558, Isolated from a Human Fecal Sample.</title>
        <authorList>
            <person name="Croce O."/>
            <person name="Hugon P."/>
            <person name="Lagier J.C."/>
            <person name="Bibi F."/>
            <person name="Robert C."/>
            <person name="Azhar E.I."/>
            <person name="Raoult D."/>
            <person name="Fournier P.E."/>
        </authorList>
    </citation>
    <scope>NUCLEOTIDE SEQUENCE [LARGE SCALE GENOMIC DNA]</scope>
    <source>
        <strain evidence="1 2">P558</strain>
    </source>
</reference>
<dbReference type="EMBL" id="CCXW01000001">
    <property type="protein sequence ID" value="CEG33010.1"/>
    <property type="molecule type" value="Genomic_DNA"/>
</dbReference>
<dbReference type="RefSeq" id="WP_260089149.1">
    <property type="nucleotide sequence ID" value="NZ_CCXW01000001.1"/>
</dbReference>
<protein>
    <submittedName>
        <fullName evidence="1">Uncharacterized protein</fullName>
    </submittedName>
</protein>
<sequence>MNPVVGLDVAKGKSQVSIFASGLRESPNGVWHRRPWLIIY</sequence>
<name>A0AAN2TT68_9BACI</name>
<evidence type="ECO:0000313" key="1">
    <source>
        <dbReference type="EMBL" id="CEG33010.1"/>
    </source>
</evidence>
<dbReference type="AlphaFoldDB" id="A0AAN2TT68"/>
<dbReference type="Proteomes" id="UP000182110">
    <property type="component" value="Unassembled WGS sequence"/>
</dbReference>